<keyword evidence="16" id="KW-1185">Reference proteome</keyword>
<feature type="binding site" evidence="10">
    <location>
        <position position="57"/>
    </location>
    <ligand>
        <name>CTP</name>
        <dbReference type="ChEBI" id="CHEBI:37563"/>
    </ligand>
</feature>
<keyword evidence="1 10" id="KW-0808">Transferase</keyword>
<dbReference type="NCBIfam" id="TIGR03671">
    <property type="entry name" value="cca_archaeal"/>
    <property type="match status" value="1"/>
</dbReference>
<dbReference type="InterPro" id="IPR043519">
    <property type="entry name" value="NT_sf"/>
</dbReference>
<dbReference type="GO" id="GO:0160016">
    <property type="term" value="F:CCACCA tRNA nucleotidyltransferase activity"/>
    <property type="evidence" value="ECO:0007669"/>
    <property type="project" value="RHEA"/>
</dbReference>
<dbReference type="PIRSF" id="PIRSF005335">
    <property type="entry name" value="CCA_arch"/>
    <property type="match status" value="1"/>
</dbReference>
<dbReference type="Gene3D" id="3.30.70.590">
    <property type="entry name" value="Poly(A) polymerase predicted RNA binding domain"/>
    <property type="match status" value="1"/>
</dbReference>
<dbReference type="SUPFAM" id="SSF55003">
    <property type="entry name" value="PAP/Archaeal CCA-adding enzyme, C-terminal domain"/>
    <property type="match status" value="1"/>
</dbReference>
<keyword evidence="3 10" id="KW-0548">Nucleotidyltransferase</keyword>
<evidence type="ECO:0000256" key="1">
    <source>
        <dbReference type="ARBA" id="ARBA00022679"/>
    </source>
</evidence>
<dbReference type="AlphaFoldDB" id="A0A1I0P812"/>
<feature type="binding site" evidence="10">
    <location>
        <position position="160"/>
    </location>
    <ligand>
        <name>ATP</name>
        <dbReference type="ChEBI" id="CHEBI:30616"/>
    </ligand>
</feature>
<sequence length="450" mass="49555">MSDFEAVVAGVRERVDPTPEERRALAATAGRLADRARAAIADLPVEADVLQVGSTARGTWVAGDRDIDLFVRFPADLPREDLEAHGLTVGAAVLPDGHEEYAEHPYVKGEFEGYDVDLVPCYRLDAATDIQSAVDRTPFHNDYLLGRLDDDLAGDVRLFKQFLKGIGVYGSDLRTQGFSGYLAELLVVEYGGFRATLEAARDWHPTVVLDPEDHQAADFDDPLVVVDPTDPERNVAAVVSETNIAVLQHHAREFLDNPSEDAFEPDDPEPLDEDDVQSHLDRRGTTPLAVVFDAPDLVDDQLYPQLYRSRDGLARGLREYGFEVVRTATWADDRAVLFAELSVAELPAVERHEGPPVHVADHARGFYEKYADDEDVYGPFVDDGRYVVERERDIRTAREFADEHLHEVALGAHVASLVDAGDYDVLVGESVTGLAGAFGTELAAYFDPSA</sequence>
<dbReference type="SUPFAM" id="SSF81301">
    <property type="entry name" value="Nucleotidyltransferase"/>
    <property type="match status" value="1"/>
</dbReference>
<evidence type="ECO:0000256" key="10">
    <source>
        <dbReference type="HAMAP-Rule" id="MF_01264"/>
    </source>
</evidence>
<feature type="binding site" evidence="10">
    <location>
        <position position="57"/>
    </location>
    <ligand>
        <name>ATP</name>
        <dbReference type="ChEBI" id="CHEBI:30616"/>
    </ligand>
</feature>
<protein>
    <recommendedName>
        <fullName evidence="10">CCA-adding enzyme</fullName>
        <ecNumber evidence="10">2.7.7.72</ecNumber>
    </recommendedName>
    <alternativeName>
        <fullName evidence="10">CCA tRNA nucleotidyltransferase</fullName>
    </alternativeName>
    <alternativeName>
        <fullName evidence="10">tRNA CCA-pyrophosphorylase</fullName>
    </alternativeName>
    <alternativeName>
        <fullName evidence="10">tRNA adenylyl-/cytidylyl- transferase</fullName>
    </alternativeName>
    <alternativeName>
        <fullName evidence="10">tRNA nucleotidyltransferase</fullName>
    </alternativeName>
    <alternativeName>
        <fullName evidence="10">tRNA-NT</fullName>
    </alternativeName>
</protein>
<dbReference type="EMBL" id="FOJA01000001">
    <property type="protein sequence ID" value="SEW09673.1"/>
    <property type="molecule type" value="Genomic_DNA"/>
</dbReference>
<comment type="subunit">
    <text evidence="10">Homodimer.</text>
</comment>
<dbReference type="Proteomes" id="UP000198518">
    <property type="component" value="Unassembled WGS sequence"/>
</dbReference>
<feature type="domain" description="Polymerase nucleotidyl transferase" evidence="12">
    <location>
        <begin position="46"/>
        <end position="140"/>
    </location>
</feature>
<feature type="domain" description="tRNA nucleotidyltransferase substrate binding" evidence="13">
    <location>
        <begin position="155"/>
        <end position="264"/>
    </location>
</feature>
<evidence type="ECO:0000256" key="4">
    <source>
        <dbReference type="ARBA" id="ARBA00022723"/>
    </source>
</evidence>
<feature type="compositionally biased region" description="Acidic residues" evidence="11">
    <location>
        <begin position="258"/>
        <end position="275"/>
    </location>
</feature>
<keyword evidence="8 10" id="KW-0460">Magnesium</keyword>
<dbReference type="HAMAP" id="MF_01264">
    <property type="entry name" value="CCA_arch"/>
    <property type="match status" value="1"/>
</dbReference>
<comment type="catalytic activity">
    <reaction evidence="10">
        <text>a tRNA with a 3' CCA end + 2 CTP + ATP = a tRNA with a 3' CCACCA end + 3 diphosphate</text>
        <dbReference type="Rhea" id="RHEA:76235"/>
        <dbReference type="Rhea" id="RHEA-COMP:10468"/>
        <dbReference type="Rhea" id="RHEA-COMP:18655"/>
        <dbReference type="ChEBI" id="CHEBI:30616"/>
        <dbReference type="ChEBI" id="CHEBI:33019"/>
        <dbReference type="ChEBI" id="CHEBI:37563"/>
        <dbReference type="ChEBI" id="CHEBI:83071"/>
        <dbReference type="ChEBI" id="CHEBI:195187"/>
    </reaction>
</comment>
<feature type="binding site" evidence="10">
    <location>
        <position position="169"/>
    </location>
    <ligand>
        <name>ATP</name>
        <dbReference type="ChEBI" id="CHEBI:30616"/>
    </ligand>
</feature>
<name>A0A1I0P812_9EURY</name>
<feature type="binding site" evidence="10">
    <location>
        <position position="140"/>
    </location>
    <ligand>
        <name>ATP</name>
        <dbReference type="ChEBI" id="CHEBI:30616"/>
    </ligand>
</feature>
<evidence type="ECO:0000256" key="3">
    <source>
        <dbReference type="ARBA" id="ARBA00022695"/>
    </source>
</evidence>
<feature type="domain" description="CCA-adding enzyme C-terminal" evidence="14">
    <location>
        <begin position="283"/>
        <end position="427"/>
    </location>
</feature>
<feature type="binding site" evidence="10">
    <location>
        <position position="169"/>
    </location>
    <ligand>
        <name>CTP</name>
        <dbReference type="ChEBI" id="CHEBI:37563"/>
    </ligand>
</feature>
<evidence type="ECO:0000259" key="13">
    <source>
        <dbReference type="Pfam" id="PF09249"/>
    </source>
</evidence>
<dbReference type="GO" id="GO:0000287">
    <property type="term" value="F:magnesium ion binding"/>
    <property type="evidence" value="ECO:0007669"/>
    <property type="project" value="UniProtKB-UniRule"/>
</dbReference>
<evidence type="ECO:0000256" key="2">
    <source>
        <dbReference type="ARBA" id="ARBA00022694"/>
    </source>
</evidence>
<dbReference type="STRING" id="355548.SAMN04487945_1420"/>
<evidence type="ECO:0000256" key="8">
    <source>
        <dbReference type="ARBA" id="ARBA00022842"/>
    </source>
</evidence>
<dbReference type="GO" id="GO:0042245">
    <property type="term" value="P:RNA repair"/>
    <property type="evidence" value="ECO:0007669"/>
    <property type="project" value="UniProtKB-KW"/>
</dbReference>
<evidence type="ECO:0000256" key="6">
    <source>
        <dbReference type="ARBA" id="ARBA00022800"/>
    </source>
</evidence>
<comment type="miscellaneous">
    <text evidence="10">A single active site specifically recognizes both ATP and CTP and is responsible for their addition.</text>
</comment>
<feature type="binding site" evidence="10">
    <location>
        <position position="54"/>
    </location>
    <ligand>
        <name>CTP</name>
        <dbReference type="ChEBI" id="CHEBI:37563"/>
    </ligand>
</feature>
<accession>A0A1I0P812</accession>
<dbReference type="InterPro" id="IPR042090">
    <property type="entry name" value="CCA_tRNA_nucleotrans_2"/>
</dbReference>
<dbReference type="GO" id="GO:0000049">
    <property type="term" value="F:tRNA binding"/>
    <property type="evidence" value="ECO:0007669"/>
    <property type="project" value="UniProtKB-UniRule"/>
</dbReference>
<evidence type="ECO:0000256" key="5">
    <source>
        <dbReference type="ARBA" id="ARBA00022741"/>
    </source>
</evidence>
<keyword evidence="4 10" id="KW-0479">Metal-binding</keyword>
<dbReference type="InterPro" id="IPR048833">
    <property type="entry name" value="CAA_C"/>
</dbReference>
<comment type="similarity">
    <text evidence="10">Belongs to the tRNA nucleotidyltransferase/poly(A) polymerase family. Archaeal CCA-adding enzyme subfamily.</text>
</comment>
<keyword evidence="7 10" id="KW-0067">ATP-binding</keyword>
<evidence type="ECO:0000259" key="12">
    <source>
        <dbReference type="Pfam" id="PF01909"/>
    </source>
</evidence>
<dbReference type="InterPro" id="IPR008229">
    <property type="entry name" value="CCA-adding_arc"/>
</dbReference>
<evidence type="ECO:0000256" key="7">
    <source>
        <dbReference type="ARBA" id="ARBA00022840"/>
    </source>
</evidence>
<feature type="region of interest" description="Disordered" evidence="11">
    <location>
        <begin position="257"/>
        <end position="279"/>
    </location>
</feature>
<dbReference type="InterPro" id="IPR011068">
    <property type="entry name" value="NuclTrfase_I-like_C"/>
</dbReference>
<evidence type="ECO:0000259" key="14">
    <source>
        <dbReference type="Pfam" id="PF21133"/>
    </source>
</evidence>
<dbReference type="Pfam" id="PF09249">
    <property type="entry name" value="tRNA_NucTransf2"/>
    <property type="match status" value="1"/>
</dbReference>
<dbReference type="PANTHER" id="PTHR39643">
    <property type="entry name" value="CCA-ADDING ENZYME"/>
    <property type="match status" value="1"/>
</dbReference>
<dbReference type="EC" id="2.7.7.72" evidence="10"/>
<dbReference type="Pfam" id="PF01909">
    <property type="entry name" value="NTP_transf_2"/>
    <property type="match status" value="1"/>
</dbReference>
<feature type="binding site" evidence="10">
    <location>
        <position position="160"/>
    </location>
    <ligand>
        <name>CTP</name>
        <dbReference type="ChEBI" id="CHEBI:37563"/>
    </ligand>
</feature>
<dbReference type="Pfam" id="PF21133">
    <property type="entry name" value="CAA_C"/>
    <property type="match status" value="1"/>
</dbReference>
<dbReference type="InterPro" id="IPR006116">
    <property type="entry name" value="NT_2-5OAS_ClassI-CCAase"/>
</dbReference>
<dbReference type="OrthoDB" id="7378at2157"/>
<feature type="binding site" evidence="10">
    <location>
        <position position="140"/>
    </location>
    <ligand>
        <name>CTP</name>
        <dbReference type="ChEBI" id="CHEBI:37563"/>
    </ligand>
</feature>
<comment type="cofactor">
    <cofactor evidence="10">
        <name>Mg(2+)</name>
        <dbReference type="ChEBI" id="CHEBI:18420"/>
    </cofactor>
</comment>
<reference evidence="15 16" key="1">
    <citation type="submission" date="2016-10" db="EMBL/GenBank/DDBJ databases">
        <authorList>
            <person name="de Groot N.N."/>
        </authorList>
    </citation>
    <scope>NUCLEOTIDE SEQUENCE [LARGE SCALE GENOMIC DNA]</scope>
    <source>
        <strain evidence="15 16">CGMCC 1.5337</strain>
    </source>
</reference>
<proteinExistence type="inferred from homology"/>
<organism evidence="15 16">
    <name type="scientific">Halobacterium jilantaiense</name>
    <dbReference type="NCBI Taxonomy" id="355548"/>
    <lineage>
        <taxon>Archaea</taxon>
        <taxon>Methanobacteriati</taxon>
        <taxon>Methanobacteriota</taxon>
        <taxon>Stenosarchaea group</taxon>
        <taxon>Halobacteria</taxon>
        <taxon>Halobacteriales</taxon>
        <taxon>Halobacteriaceae</taxon>
        <taxon>Halobacterium</taxon>
    </lineage>
</organism>
<keyword evidence="6 10" id="KW-0692">RNA repair</keyword>
<dbReference type="Gene3D" id="3.30.70.1550">
    <property type="entry name" value="Archaeal tRNA CCA-adding enzyme catalytic domain"/>
    <property type="match status" value="1"/>
</dbReference>
<dbReference type="Gene3D" id="3.30.460.10">
    <property type="entry name" value="Beta Polymerase, domain 2"/>
    <property type="match status" value="1"/>
</dbReference>
<feature type="binding site" evidence="10">
    <location>
        <position position="66"/>
    </location>
    <ligand>
        <name>Mg(2+)</name>
        <dbReference type="ChEBI" id="CHEBI:18420"/>
    </ligand>
</feature>
<evidence type="ECO:0000256" key="9">
    <source>
        <dbReference type="ARBA" id="ARBA00022884"/>
    </source>
</evidence>
<comment type="function">
    <text evidence="10">Catalyzes the addition and repair of the essential 3'-terminal CCA sequence in tRNAs without using a nucleic acid template. Adds these three nucleotides in the order of C, C, and A to the tRNA nucleotide-73, using CTP and ATP as substrates and producing inorganic pyrophosphate. tRNA 3'-terminal CCA addition is required both for tRNA processing and repair. Also involved in tRNA surveillance by mediating tandem CCA addition to generate a CCACCA at the 3' terminus of unstable tRNAs. While stable tRNAs receive only 3'-terminal CCA, unstable tRNAs are marked with CCACCA and rapidly degraded.</text>
</comment>
<feature type="binding site" evidence="10">
    <location>
        <position position="117"/>
    </location>
    <ligand>
        <name>Mg(2+)</name>
        <dbReference type="ChEBI" id="CHEBI:18420"/>
    </ligand>
</feature>
<dbReference type="InterPro" id="IPR015329">
    <property type="entry name" value="tRNA_NucTransf2"/>
</dbReference>
<dbReference type="SUPFAM" id="SSF81631">
    <property type="entry name" value="PAP/OAS1 substrate-binding domain"/>
    <property type="match status" value="1"/>
</dbReference>
<keyword evidence="5 10" id="KW-0547">Nucleotide-binding</keyword>
<dbReference type="InterPro" id="IPR002934">
    <property type="entry name" value="Polymerase_NTP_transf_dom"/>
</dbReference>
<keyword evidence="9 10" id="KW-0694">RNA-binding</keyword>
<feature type="binding site" evidence="10">
    <location>
        <position position="68"/>
    </location>
    <ligand>
        <name>Mg(2+)</name>
        <dbReference type="ChEBI" id="CHEBI:18420"/>
    </ligand>
</feature>
<dbReference type="GO" id="GO:0004810">
    <property type="term" value="F:CCA tRNA nucleotidyltransferase activity"/>
    <property type="evidence" value="ECO:0007669"/>
    <property type="project" value="UniProtKB-UniRule"/>
</dbReference>
<dbReference type="PANTHER" id="PTHR39643:SF1">
    <property type="entry name" value="CCA-ADDING ENZYME"/>
    <property type="match status" value="1"/>
</dbReference>
<dbReference type="GO" id="GO:0001680">
    <property type="term" value="P:tRNA 3'-terminal CCA addition"/>
    <property type="evidence" value="ECO:0007669"/>
    <property type="project" value="UniProtKB-UniRule"/>
</dbReference>
<evidence type="ECO:0000256" key="11">
    <source>
        <dbReference type="SAM" id="MobiDB-lite"/>
    </source>
</evidence>
<evidence type="ECO:0000313" key="15">
    <source>
        <dbReference type="EMBL" id="SEW09673.1"/>
    </source>
</evidence>
<dbReference type="GO" id="GO:0005524">
    <property type="term" value="F:ATP binding"/>
    <property type="evidence" value="ECO:0007669"/>
    <property type="project" value="UniProtKB-UniRule"/>
</dbReference>
<evidence type="ECO:0000313" key="16">
    <source>
        <dbReference type="Proteomes" id="UP000198518"/>
    </source>
</evidence>
<dbReference type="CDD" id="cd05400">
    <property type="entry name" value="NT_2-5OAS_ClassI-CCAase"/>
    <property type="match status" value="1"/>
</dbReference>
<dbReference type="Gene3D" id="1.10.1410.30">
    <property type="entry name" value="CCA tRNA nucleotidyltransferase, domain 2"/>
    <property type="match status" value="1"/>
</dbReference>
<keyword evidence="2 10" id="KW-0819">tRNA processing</keyword>
<comment type="catalytic activity">
    <reaction evidence="10">
        <text>a tRNA precursor + 2 CTP + ATP = a tRNA with a 3' CCA end + 3 diphosphate</text>
        <dbReference type="Rhea" id="RHEA:14433"/>
        <dbReference type="Rhea" id="RHEA-COMP:10465"/>
        <dbReference type="Rhea" id="RHEA-COMP:10468"/>
        <dbReference type="ChEBI" id="CHEBI:30616"/>
        <dbReference type="ChEBI" id="CHEBI:33019"/>
        <dbReference type="ChEBI" id="CHEBI:37563"/>
        <dbReference type="ChEBI" id="CHEBI:74896"/>
        <dbReference type="ChEBI" id="CHEBI:83071"/>
        <dbReference type="EC" id="2.7.7.72"/>
    </reaction>
</comment>
<feature type="binding site" evidence="10">
    <location>
        <position position="54"/>
    </location>
    <ligand>
        <name>ATP</name>
        <dbReference type="ChEBI" id="CHEBI:30616"/>
    </ligand>
</feature>
<dbReference type="RefSeq" id="WP_089668647.1">
    <property type="nucleotide sequence ID" value="NZ_FOJA01000001.1"/>
</dbReference>
<gene>
    <name evidence="10" type="primary">cca</name>
    <name evidence="15" type="ORF">SAMN04487945_1420</name>
</gene>